<feature type="transmembrane region" description="Helical" evidence="1">
    <location>
        <begin position="40"/>
        <end position="59"/>
    </location>
</feature>
<sequence length="395" mass="42755">METKNSSTSLYSPLLHVIPAAGCFLNLLAADKKYRDHTDIIKIIPLVILLLNILSYVGLDLPQKHLSAEFPGQNHKYSNIRVYIDTAVVVVISYLSLLMINVRFIVLAIFPFIALGFIVALCGTLISRGNGGDADSRSTGIVTAGKGKMTREEAEQLKAISVVPYWVLCAMGQFRAENFAISQFLLFLSTTLGALMLMIIRLPAGVAPGVEQASELLRKTSLVVLLVTVHTMAAELLGENVVLFCMPELVPALLWFSLNIDRGSPVITVDKIKSNRNGLIFLGAAAAAGFAYLAASMDDFGVSRCAMISLSCGVSGLLVYYIVFMMRQWPEQGTATGTGGVSYLEEAVKLLKCWAIFLLVAAAALLLSASVAAVRLDLHEQAVPALLKFLKEYYA</sequence>
<dbReference type="AlphaFoldDB" id="A0A6G1E7D9"/>
<comment type="caution">
    <text evidence="2">The sequence shown here is derived from an EMBL/GenBank/DDBJ whole genome shotgun (WGS) entry which is preliminary data.</text>
</comment>
<feature type="transmembrane region" description="Helical" evidence="1">
    <location>
        <begin position="301"/>
        <end position="323"/>
    </location>
</feature>
<feature type="transmembrane region" description="Helical" evidence="1">
    <location>
        <begin position="180"/>
        <end position="204"/>
    </location>
</feature>
<evidence type="ECO:0000313" key="3">
    <source>
        <dbReference type="Proteomes" id="UP000479710"/>
    </source>
</evidence>
<evidence type="ECO:0000313" key="2">
    <source>
        <dbReference type="EMBL" id="KAF0920698.1"/>
    </source>
</evidence>
<dbReference type="Proteomes" id="UP000479710">
    <property type="component" value="Unassembled WGS sequence"/>
</dbReference>
<dbReference type="EMBL" id="SPHZ02000005">
    <property type="protein sequence ID" value="KAF0920698.1"/>
    <property type="molecule type" value="Genomic_DNA"/>
</dbReference>
<keyword evidence="3" id="KW-1185">Reference proteome</keyword>
<proteinExistence type="predicted"/>
<gene>
    <name evidence="2" type="ORF">E2562_036401</name>
</gene>
<reference evidence="2 3" key="1">
    <citation type="submission" date="2019-11" db="EMBL/GenBank/DDBJ databases">
        <title>Whole genome sequence of Oryza granulata.</title>
        <authorList>
            <person name="Li W."/>
        </authorList>
    </citation>
    <scope>NUCLEOTIDE SEQUENCE [LARGE SCALE GENOMIC DNA]</scope>
    <source>
        <strain evidence="3">cv. Menghai</strain>
        <tissue evidence="2">Leaf</tissue>
    </source>
</reference>
<keyword evidence="1" id="KW-0812">Transmembrane</keyword>
<feature type="transmembrane region" description="Helical" evidence="1">
    <location>
        <begin position="104"/>
        <end position="127"/>
    </location>
</feature>
<feature type="transmembrane region" description="Helical" evidence="1">
    <location>
        <begin position="278"/>
        <end position="295"/>
    </location>
</feature>
<accession>A0A6G1E7D9</accession>
<keyword evidence="1" id="KW-1133">Transmembrane helix</keyword>
<name>A0A6G1E7D9_9ORYZ</name>
<protein>
    <submittedName>
        <fullName evidence="2">Uncharacterized protein</fullName>
    </submittedName>
</protein>
<feature type="transmembrane region" description="Helical" evidence="1">
    <location>
        <begin position="80"/>
        <end position="98"/>
    </location>
</feature>
<organism evidence="2 3">
    <name type="scientific">Oryza meyeriana var. granulata</name>
    <dbReference type="NCBI Taxonomy" id="110450"/>
    <lineage>
        <taxon>Eukaryota</taxon>
        <taxon>Viridiplantae</taxon>
        <taxon>Streptophyta</taxon>
        <taxon>Embryophyta</taxon>
        <taxon>Tracheophyta</taxon>
        <taxon>Spermatophyta</taxon>
        <taxon>Magnoliopsida</taxon>
        <taxon>Liliopsida</taxon>
        <taxon>Poales</taxon>
        <taxon>Poaceae</taxon>
        <taxon>BOP clade</taxon>
        <taxon>Oryzoideae</taxon>
        <taxon>Oryzeae</taxon>
        <taxon>Oryzinae</taxon>
        <taxon>Oryza</taxon>
        <taxon>Oryza meyeriana</taxon>
    </lineage>
</organism>
<keyword evidence="1" id="KW-0472">Membrane</keyword>
<evidence type="ECO:0000256" key="1">
    <source>
        <dbReference type="SAM" id="Phobius"/>
    </source>
</evidence>
<dbReference type="OrthoDB" id="669330at2759"/>
<feature type="transmembrane region" description="Helical" evidence="1">
    <location>
        <begin position="353"/>
        <end position="374"/>
    </location>
</feature>